<dbReference type="EMBL" id="JBEZAM010000002">
    <property type="protein sequence ID" value="MEU7292013.1"/>
    <property type="molecule type" value="Genomic_DNA"/>
</dbReference>
<evidence type="ECO:0000256" key="1">
    <source>
        <dbReference type="ARBA" id="ARBA00022729"/>
    </source>
</evidence>
<accession>A0ABV3CQK7</accession>
<comment type="caution">
    <text evidence="3">The sequence shown here is derived from an EMBL/GenBank/DDBJ whole genome shotgun (WGS) entry which is preliminary data.</text>
</comment>
<dbReference type="InterPro" id="IPR013517">
    <property type="entry name" value="FG-GAP"/>
</dbReference>
<evidence type="ECO:0000313" key="4">
    <source>
        <dbReference type="Proteomes" id="UP001551210"/>
    </source>
</evidence>
<dbReference type="InterPro" id="IPR028994">
    <property type="entry name" value="Integrin_alpha_N"/>
</dbReference>
<gene>
    <name evidence="3" type="ORF">AB0A76_02220</name>
</gene>
<name>A0ABV3CQK7_STREX</name>
<keyword evidence="4" id="KW-1185">Reference proteome</keyword>
<reference evidence="3 4" key="1">
    <citation type="submission" date="2024-06" db="EMBL/GenBank/DDBJ databases">
        <title>The Natural Products Discovery Center: Release of the First 8490 Sequenced Strains for Exploring Actinobacteria Biosynthetic Diversity.</title>
        <authorList>
            <person name="Kalkreuter E."/>
            <person name="Kautsar S.A."/>
            <person name="Yang D."/>
            <person name="Bader C.D."/>
            <person name="Teijaro C.N."/>
            <person name="Fluegel L."/>
            <person name="Davis C.M."/>
            <person name="Simpson J.R."/>
            <person name="Lauterbach L."/>
            <person name="Steele A.D."/>
            <person name="Gui C."/>
            <person name="Meng S."/>
            <person name="Li G."/>
            <person name="Viehrig K."/>
            <person name="Ye F."/>
            <person name="Su P."/>
            <person name="Kiefer A.F."/>
            <person name="Nichols A."/>
            <person name="Cepeda A.J."/>
            <person name="Yan W."/>
            <person name="Fan B."/>
            <person name="Jiang Y."/>
            <person name="Adhikari A."/>
            <person name="Zheng C.-J."/>
            <person name="Schuster L."/>
            <person name="Cowan T.M."/>
            <person name="Smanski M.J."/>
            <person name="Chevrette M.G."/>
            <person name="De Carvalho L.P.S."/>
            <person name="Shen B."/>
        </authorList>
    </citation>
    <scope>NUCLEOTIDE SEQUENCE [LARGE SCALE GENOMIC DNA]</scope>
    <source>
        <strain evidence="3 4">NPDC045705</strain>
    </source>
</reference>
<organism evidence="3 4">
    <name type="scientific">Streptomyces exfoliatus</name>
    <name type="common">Streptomyces hydrogenans</name>
    <dbReference type="NCBI Taxonomy" id="1905"/>
    <lineage>
        <taxon>Bacteria</taxon>
        <taxon>Bacillati</taxon>
        <taxon>Actinomycetota</taxon>
        <taxon>Actinomycetes</taxon>
        <taxon>Kitasatosporales</taxon>
        <taxon>Streptomycetaceae</taxon>
        <taxon>Streptomyces</taxon>
    </lineage>
</organism>
<evidence type="ECO:0000256" key="2">
    <source>
        <dbReference type="SAM" id="SignalP"/>
    </source>
</evidence>
<dbReference type="Pfam" id="PF13517">
    <property type="entry name" value="FG-GAP_3"/>
    <property type="match status" value="1"/>
</dbReference>
<keyword evidence="1 2" id="KW-0732">Signal</keyword>
<proteinExistence type="predicted"/>
<dbReference type="SUPFAM" id="SSF69318">
    <property type="entry name" value="Integrin alpha N-terminal domain"/>
    <property type="match status" value="1"/>
</dbReference>
<sequence length="754" mass="77633">MNQPQTHTSGRRLAAALLTLSTVTAVAGTLVTAPAVAAVPRAVTGSTAVSTEASTTASAEAALPVDADVASTGTTGYVTSRKDELGNTVMEWRTYADGSVTTLSGTVGHDSYSDIAVTSNGGGSVWQRDMRPGGTLYTYFDLYSVFGAPAKLVGAVGENLYVSVSTGSEGYQDLYKLARVNGFAQKSKLNLRTRNTDYKVVASDGNKLLILGAEMSRSSPNAPYTPSWWSARTTALSNTVVDWEGSSGALRWTESTTGASSATRDAWVHYPATGDPLIITNSVARFPLTGSMSGAVVAGVVGDVLLYGVPGTAGGENPSPLYARSLTNPDAAPYELLANFSSAAHAPDGSVLVRGSGAGGDGAFRIEGGAGGARPAVTLAADTGRFVAVQVSESKVPGAADLEKPGTTVPMEWTLNRADADLDLTLTHHRTGKKLTQRLPRPASGTRFTYAWNGILGGASAPNGDYSWSVTATPADGFGAPATAQGIFQVVRKANPHDLSDNGSADIVARDASGGLWRDDTFDWPVTGQIKTSGRTKIGTGWGIYNQIEAAGNLAGGPAGDFVARDTAGVLWSYLGSGNGTLAARTKIGSGWGVYNKIAAGSDLTGDGRPDLLATDTSGVLWLYKATGNWQAPYAARVKAGTGWNIYNQITAVGNTAGASAGDLLTRDTSGVLWLHLGKGDGTFAPRVRVGAGWGVFSQLVGAGDLNGDGRADLIGYGSGGTWAYLGTGNTTAPFTRVATDLYAGEGTKFNSVS</sequence>
<feature type="chain" id="PRO_5045060324" evidence="2">
    <location>
        <begin position="28"/>
        <end position="754"/>
    </location>
</feature>
<evidence type="ECO:0000313" key="3">
    <source>
        <dbReference type="EMBL" id="MEU7292013.1"/>
    </source>
</evidence>
<protein>
    <submittedName>
        <fullName evidence="3">VCBS repeat-containing protein</fullName>
    </submittedName>
</protein>
<dbReference type="RefSeq" id="WP_359203565.1">
    <property type="nucleotide sequence ID" value="NZ_JBEZAM010000002.1"/>
</dbReference>
<feature type="signal peptide" evidence="2">
    <location>
        <begin position="1"/>
        <end position="27"/>
    </location>
</feature>
<dbReference type="Proteomes" id="UP001551210">
    <property type="component" value="Unassembled WGS sequence"/>
</dbReference>